<dbReference type="EMBL" id="JAAIUW010000012">
    <property type="protein sequence ID" value="KAF7806906.1"/>
    <property type="molecule type" value="Genomic_DNA"/>
</dbReference>
<proteinExistence type="predicted"/>
<reference evidence="1" key="1">
    <citation type="submission" date="2020-09" db="EMBL/GenBank/DDBJ databases">
        <title>Genome-Enabled Discovery of Anthraquinone Biosynthesis in Senna tora.</title>
        <authorList>
            <person name="Kang S.-H."/>
            <person name="Pandey R.P."/>
            <person name="Lee C.-M."/>
            <person name="Sim J.-S."/>
            <person name="Jeong J.-T."/>
            <person name="Choi B.-S."/>
            <person name="Jung M."/>
            <person name="Ginzburg D."/>
            <person name="Zhao K."/>
            <person name="Won S.Y."/>
            <person name="Oh T.-J."/>
            <person name="Yu Y."/>
            <person name="Kim N.-H."/>
            <person name="Lee O.R."/>
            <person name="Lee T.-H."/>
            <person name="Bashyal P."/>
            <person name="Kim T.-S."/>
            <person name="Lee W.-H."/>
            <person name="Kawkins C."/>
            <person name="Kim C.-K."/>
            <person name="Kim J.S."/>
            <person name="Ahn B.O."/>
            <person name="Rhee S.Y."/>
            <person name="Sohng J.K."/>
        </authorList>
    </citation>
    <scope>NUCLEOTIDE SEQUENCE</scope>
    <source>
        <tissue evidence="1">Leaf</tissue>
    </source>
</reference>
<name>A0A834SPD9_9FABA</name>
<evidence type="ECO:0000313" key="2">
    <source>
        <dbReference type="Proteomes" id="UP000634136"/>
    </source>
</evidence>
<keyword evidence="2" id="KW-1185">Reference proteome</keyword>
<organism evidence="1 2">
    <name type="scientific">Senna tora</name>
    <dbReference type="NCBI Taxonomy" id="362788"/>
    <lineage>
        <taxon>Eukaryota</taxon>
        <taxon>Viridiplantae</taxon>
        <taxon>Streptophyta</taxon>
        <taxon>Embryophyta</taxon>
        <taxon>Tracheophyta</taxon>
        <taxon>Spermatophyta</taxon>
        <taxon>Magnoliopsida</taxon>
        <taxon>eudicotyledons</taxon>
        <taxon>Gunneridae</taxon>
        <taxon>Pentapetalae</taxon>
        <taxon>rosids</taxon>
        <taxon>fabids</taxon>
        <taxon>Fabales</taxon>
        <taxon>Fabaceae</taxon>
        <taxon>Caesalpinioideae</taxon>
        <taxon>Cassia clade</taxon>
        <taxon>Senna</taxon>
    </lineage>
</organism>
<evidence type="ECO:0000313" key="1">
    <source>
        <dbReference type="EMBL" id="KAF7806906.1"/>
    </source>
</evidence>
<protein>
    <submittedName>
        <fullName evidence="1">Uncharacterized protein</fullName>
    </submittedName>
</protein>
<gene>
    <name evidence="1" type="ORF">G2W53_039067</name>
</gene>
<dbReference type="Proteomes" id="UP000634136">
    <property type="component" value="Unassembled WGS sequence"/>
</dbReference>
<dbReference type="AlphaFoldDB" id="A0A834SPD9"/>
<accession>A0A834SPD9</accession>
<sequence length="30" mass="3644">MAIFLYDWLLHAGAVFVTHVRTDKRRRKSR</sequence>
<comment type="caution">
    <text evidence="1">The sequence shown here is derived from an EMBL/GenBank/DDBJ whole genome shotgun (WGS) entry which is preliminary data.</text>
</comment>